<sequence length="238" mass="27290">MTMLKLLPKLPVSEEPRVALGGISRLNIGDGKIIPVRKETLGPVPEEDRIGITQPDRLLLDAVKLRIRSLTRYPLLKQTSPSWFVADLMDIARKYFRDDDVITRDHDVPDTWFNLSLIPLVTAEWPSPDFNPFFDVMETGWDILGFCVENQVIISDYTQMDRALEKERRYFLDLCKQIKKAGRNVLLIQKSIVRSSQNCARHQDYKRESGGHRCQNDGHAYIRRANVSWSIVGGPKLG</sequence>
<dbReference type="SUPFAM" id="SSF52029">
    <property type="entry name" value="GroEL apical domain-like"/>
    <property type="match status" value="1"/>
</dbReference>
<accession>A0AA36H0B0</accession>
<dbReference type="GO" id="GO:0005524">
    <property type="term" value="F:ATP binding"/>
    <property type="evidence" value="ECO:0007669"/>
    <property type="project" value="UniProtKB-KW"/>
</dbReference>
<keyword evidence="2" id="KW-0547">Nucleotide-binding</keyword>
<comment type="caution">
    <text evidence="7">The sequence shown here is derived from an EMBL/GenBank/DDBJ whole genome shotgun (WGS) entry which is preliminary data.</text>
</comment>
<proteinExistence type="predicted"/>
<dbReference type="Pfam" id="PF00133">
    <property type="entry name" value="tRNA-synt_1"/>
    <property type="match status" value="1"/>
</dbReference>
<evidence type="ECO:0000256" key="1">
    <source>
        <dbReference type="ARBA" id="ARBA00022598"/>
    </source>
</evidence>
<evidence type="ECO:0000313" key="8">
    <source>
        <dbReference type="Proteomes" id="UP001176961"/>
    </source>
</evidence>
<dbReference type="InterPro" id="IPR002300">
    <property type="entry name" value="aa-tRNA-synth_Ia"/>
</dbReference>
<evidence type="ECO:0000259" key="6">
    <source>
        <dbReference type="Pfam" id="PF00133"/>
    </source>
</evidence>
<reference evidence="7" key="1">
    <citation type="submission" date="2023-07" db="EMBL/GenBank/DDBJ databases">
        <authorList>
            <consortium name="CYATHOMIX"/>
        </authorList>
    </citation>
    <scope>NUCLEOTIDE SEQUENCE</scope>
    <source>
        <strain evidence="7">N/A</strain>
    </source>
</reference>
<keyword evidence="1" id="KW-0436">Ligase</keyword>
<dbReference type="GO" id="GO:0004812">
    <property type="term" value="F:aminoacyl-tRNA ligase activity"/>
    <property type="evidence" value="ECO:0007669"/>
    <property type="project" value="UniProtKB-KW"/>
</dbReference>
<evidence type="ECO:0000256" key="5">
    <source>
        <dbReference type="ARBA" id="ARBA00023146"/>
    </source>
</evidence>
<name>A0AA36H0B0_CYLNA</name>
<feature type="domain" description="Aminoacyl-tRNA synthetase class Ia" evidence="6">
    <location>
        <begin position="96"/>
        <end position="155"/>
    </location>
</feature>
<dbReference type="AlphaFoldDB" id="A0AA36H0B0"/>
<dbReference type="InterPro" id="IPR027409">
    <property type="entry name" value="GroEL-like_apical_dom_sf"/>
</dbReference>
<evidence type="ECO:0000256" key="2">
    <source>
        <dbReference type="ARBA" id="ARBA00022741"/>
    </source>
</evidence>
<keyword evidence="3" id="KW-0067">ATP-binding</keyword>
<protein>
    <recommendedName>
        <fullName evidence="6">Aminoacyl-tRNA synthetase class Ia domain-containing protein</fullName>
    </recommendedName>
</protein>
<dbReference type="Gene3D" id="3.50.7.10">
    <property type="entry name" value="GroEL"/>
    <property type="match status" value="1"/>
</dbReference>
<keyword evidence="8" id="KW-1185">Reference proteome</keyword>
<evidence type="ECO:0000313" key="7">
    <source>
        <dbReference type="EMBL" id="CAJ0601663.1"/>
    </source>
</evidence>
<keyword evidence="5" id="KW-0030">Aminoacyl-tRNA synthetase</keyword>
<dbReference type="GO" id="GO:0006418">
    <property type="term" value="P:tRNA aminoacylation for protein translation"/>
    <property type="evidence" value="ECO:0007669"/>
    <property type="project" value="InterPro"/>
</dbReference>
<organism evidence="7 8">
    <name type="scientific">Cylicocyclus nassatus</name>
    <name type="common">Nematode worm</name>
    <dbReference type="NCBI Taxonomy" id="53992"/>
    <lineage>
        <taxon>Eukaryota</taxon>
        <taxon>Metazoa</taxon>
        <taxon>Ecdysozoa</taxon>
        <taxon>Nematoda</taxon>
        <taxon>Chromadorea</taxon>
        <taxon>Rhabditida</taxon>
        <taxon>Rhabditina</taxon>
        <taxon>Rhabditomorpha</taxon>
        <taxon>Strongyloidea</taxon>
        <taxon>Strongylidae</taxon>
        <taxon>Cylicocyclus</taxon>
    </lineage>
</organism>
<gene>
    <name evidence="7" type="ORF">CYNAS_LOCUS13646</name>
</gene>
<evidence type="ECO:0000256" key="3">
    <source>
        <dbReference type="ARBA" id="ARBA00022840"/>
    </source>
</evidence>
<evidence type="ECO:0000256" key="4">
    <source>
        <dbReference type="ARBA" id="ARBA00022917"/>
    </source>
</evidence>
<dbReference type="EMBL" id="CATQJL010000305">
    <property type="protein sequence ID" value="CAJ0601663.1"/>
    <property type="molecule type" value="Genomic_DNA"/>
</dbReference>
<keyword evidence="4" id="KW-0648">Protein biosynthesis</keyword>
<dbReference type="Proteomes" id="UP001176961">
    <property type="component" value="Unassembled WGS sequence"/>
</dbReference>